<dbReference type="EMBL" id="QQAW01000011">
    <property type="protein sequence ID" value="RDI36251.1"/>
    <property type="molecule type" value="Genomic_DNA"/>
</dbReference>
<dbReference type="Proteomes" id="UP000254958">
    <property type="component" value="Unassembled WGS sequence"/>
</dbReference>
<proteinExistence type="predicted"/>
<dbReference type="Proteomes" id="UP000562982">
    <property type="component" value="Unassembled WGS sequence"/>
</dbReference>
<keyword evidence="2" id="KW-0378">Hydrolase</keyword>
<accession>A0A370FX95</accession>
<reference evidence="3 4" key="1">
    <citation type="submission" date="2018-07" db="EMBL/GenBank/DDBJ databases">
        <title>Genomic Encyclopedia of Type Strains, Phase IV (KMG-IV): sequencing the most valuable type-strain genomes for metagenomic binning, comparative biology and taxonomic classification.</title>
        <authorList>
            <person name="Goeker M."/>
        </authorList>
    </citation>
    <scope>NUCLEOTIDE SEQUENCE [LARGE SCALE GENOMIC DNA]</scope>
    <source>
        <strain evidence="3 4">DSM 5603</strain>
    </source>
</reference>
<evidence type="ECO:0000259" key="1">
    <source>
        <dbReference type="Pfam" id="PF07969"/>
    </source>
</evidence>
<dbReference type="AlphaFoldDB" id="A0A370FX95"/>
<protein>
    <submittedName>
        <fullName evidence="2">Amidohydrolase family protein</fullName>
    </submittedName>
    <submittedName>
        <fullName evidence="3">Cytosine deaminase</fullName>
    </submittedName>
</protein>
<dbReference type="InterPro" id="IPR032466">
    <property type="entry name" value="Metal_Hydrolase"/>
</dbReference>
<dbReference type="OrthoDB" id="9815027at2"/>
<dbReference type="InterPro" id="IPR011059">
    <property type="entry name" value="Metal-dep_hydrolase_composite"/>
</dbReference>
<keyword evidence="4" id="KW-1185">Reference proteome</keyword>
<dbReference type="Gene3D" id="2.30.40.10">
    <property type="entry name" value="Urease, subunit C, domain 1"/>
    <property type="match status" value="1"/>
</dbReference>
<dbReference type="SUPFAM" id="SSF51338">
    <property type="entry name" value="Composite domain of metallo-dependent hydrolases"/>
    <property type="match status" value="1"/>
</dbReference>
<dbReference type="PANTHER" id="PTHR32027:SF9">
    <property type="entry name" value="BLL3847 PROTEIN"/>
    <property type="match status" value="1"/>
</dbReference>
<dbReference type="InterPro" id="IPR013108">
    <property type="entry name" value="Amidohydro_3"/>
</dbReference>
<reference evidence="2 5" key="2">
    <citation type="submission" date="2020-04" db="EMBL/GenBank/DDBJ databases">
        <title>Description of novel Gluconacetobacter.</title>
        <authorList>
            <person name="Sombolestani A."/>
        </authorList>
    </citation>
    <scope>NUCLEOTIDE SEQUENCE [LARGE SCALE GENOMIC DNA]</scope>
    <source>
        <strain evidence="2 5">LMG 1382</strain>
    </source>
</reference>
<evidence type="ECO:0000313" key="2">
    <source>
        <dbReference type="EMBL" id="MBB2187957.1"/>
    </source>
</evidence>
<dbReference type="InterPro" id="IPR052349">
    <property type="entry name" value="Metallo-hydrolase_Enzymes"/>
</dbReference>
<evidence type="ECO:0000313" key="4">
    <source>
        <dbReference type="Proteomes" id="UP000254958"/>
    </source>
</evidence>
<dbReference type="Pfam" id="PF07969">
    <property type="entry name" value="Amidohydro_3"/>
    <property type="match status" value="1"/>
</dbReference>
<dbReference type="EMBL" id="JABEQI010000013">
    <property type="protein sequence ID" value="MBB2187957.1"/>
    <property type="molecule type" value="Genomic_DNA"/>
</dbReference>
<feature type="domain" description="Amidohydrolase 3" evidence="1">
    <location>
        <begin position="91"/>
        <end position="384"/>
    </location>
</feature>
<evidence type="ECO:0000313" key="3">
    <source>
        <dbReference type="EMBL" id="RDI36251.1"/>
    </source>
</evidence>
<sequence length="399" mass="42444">MDLIIRNVRLASRPALLDIGVSAGRIAALHPHIPSTAPVEFDGGGSLAFPGFVESHIHLDKAATLHRCGTDGATLATAIRKITELKAAFTVQDVHDRAALVLRDAVTHGTTVMQSFVEVDHAAGLRSLEALLALAAEARHAIDLRLCAFAQDGLTQHPGGETLLDEALHLGANSVGGCPYTDPDPEEQIRRILALAARHDCNADFHIDFDLDPTASALPFLIRHVIETGYQGRVAIGHATKLSVLPEDEQTAILEGLLAADIVLTALPATDLFLMRGSMAPLMRYARMGGRCALATNNIVNPFTPFGDANLLRMGNLFANITGASSDTDLSLIWDMLTTSPASSLGVPATIAEGAPADIVLIDAPDTATAVRELRPVLGGWKAGVWTFVRHRPEMKAPF</sequence>
<name>A0A370FX95_GLULI</name>
<dbReference type="SUPFAM" id="SSF51556">
    <property type="entry name" value="Metallo-dependent hydrolases"/>
    <property type="match status" value="1"/>
</dbReference>
<dbReference type="GO" id="GO:0016814">
    <property type="term" value="F:hydrolase activity, acting on carbon-nitrogen (but not peptide) bonds, in cyclic amidines"/>
    <property type="evidence" value="ECO:0007669"/>
    <property type="project" value="TreeGrafter"/>
</dbReference>
<dbReference type="RefSeq" id="WP_114728717.1">
    <property type="nucleotide sequence ID" value="NZ_BJMI01000030.1"/>
</dbReference>
<evidence type="ECO:0000313" key="5">
    <source>
        <dbReference type="Proteomes" id="UP000562982"/>
    </source>
</evidence>
<gene>
    <name evidence="3" type="ORF">C7453_11135</name>
    <name evidence="2" type="ORF">HLH32_16550</name>
</gene>
<organism evidence="3 4">
    <name type="scientific">Gluconacetobacter liquefaciens</name>
    <name type="common">Acetobacter liquefaciens</name>
    <dbReference type="NCBI Taxonomy" id="89584"/>
    <lineage>
        <taxon>Bacteria</taxon>
        <taxon>Pseudomonadati</taxon>
        <taxon>Pseudomonadota</taxon>
        <taxon>Alphaproteobacteria</taxon>
        <taxon>Acetobacterales</taxon>
        <taxon>Acetobacteraceae</taxon>
        <taxon>Gluconacetobacter</taxon>
    </lineage>
</organism>
<dbReference type="PANTHER" id="PTHR32027">
    <property type="entry name" value="CYTOSINE DEAMINASE"/>
    <property type="match status" value="1"/>
</dbReference>
<dbReference type="Gene3D" id="3.20.20.140">
    <property type="entry name" value="Metal-dependent hydrolases"/>
    <property type="match status" value="1"/>
</dbReference>
<comment type="caution">
    <text evidence="3">The sequence shown here is derived from an EMBL/GenBank/DDBJ whole genome shotgun (WGS) entry which is preliminary data.</text>
</comment>